<dbReference type="Pfam" id="PF10191">
    <property type="entry name" value="COG7"/>
    <property type="match status" value="1"/>
</dbReference>
<protein>
    <recommendedName>
        <fullName evidence="3">Conserved oligomeric Golgi complex subunit 7</fullName>
    </recommendedName>
    <alternativeName>
        <fullName evidence="8">Component of oligomeric Golgi complex 7</fullName>
    </alternativeName>
</protein>
<evidence type="ECO:0000256" key="7">
    <source>
        <dbReference type="ARBA" id="ARBA00023136"/>
    </source>
</evidence>
<evidence type="ECO:0000256" key="6">
    <source>
        <dbReference type="ARBA" id="ARBA00023034"/>
    </source>
</evidence>
<dbReference type="GO" id="GO:0006890">
    <property type="term" value="P:retrograde vesicle-mediated transport, Golgi to endoplasmic reticulum"/>
    <property type="evidence" value="ECO:0007669"/>
    <property type="project" value="TreeGrafter"/>
</dbReference>
<proteinExistence type="inferred from homology"/>
<name>A0A250WRH8_9CHLO</name>
<dbReference type="GO" id="GO:0017119">
    <property type="term" value="C:Golgi transport complex"/>
    <property type="evidence" value="ECO:0007669"/>
    <property type="project" value="InterPro"/>
</dbReference>
<dbReference type="GO" id="GO:0000139">
    <property type="term" value="C:Golgi membrane"/>
    <property type="evidence" value="ECO:0007669"/>
    <property type="project" value="UniProtKB-SubCell"/>
</dbReference>
<organism evidence="9 10">
    <name type="scientific">Chlamydomonas eustigma</name>
    <dbReference type="NCBI Taxonomy" id="1157962"/>
    <lineage>
        <taxon>Eukaryota</taxon>
        <taxon>Viridiplantae</taxon>
        <taxon>Chlorophyta</taxon>
        <taxon>core chlorophytes</taxon>
        <taxon>Chlorophyceae</taxon>
        <taxon>CS clade</taxon>
        <taxon>Chlamydomonadales</taxon>
        <taxon>Chlamydomonadaceae</taxon>
        <taxon>Chlamydomonas</taxon>
    </lineage>
</organism>
<evidence type="ECO:0000256" key="5">
    <source>
        <dbReference type="ARBA" id="ARBA00022927"/>
    </source>
</evidence>
<sequence>MNDFSEFSDEKFDVKAWINRACFVQNSDEPLERSLAELEMRLQLNAEEIESSLHDLSVNAMRRIPVAVQESYRLLGEIQGMQDQLRGLAASVNHDASAAVASVNNLQRLDKVKGNMESAFSTLREATELSGLFVKVEEVFMTGDLPRVAEILSSMRRSLNLVGDVPEFRAGRQKLRTLEDRLQGLVEGSLGEALTKGGEEESIKQLCALLLAVDRVSTVEQLYVTAKSTVVQVTWEEVSGMSSASSQRTNTPSDLMGWLPRFFSWLSTFLENEAGWCLRILPSHQQFLTTGLHKAVFSKVSQGIKNCLNRSNGRAAAPTIATLTEVQKELTALTTNLAGHLKGCEPQVVRELLSLLYSPVEETIASYGSLEQVQLSTELGACPQQGTVSNAEELLSSVASSSKAAFSILSQAVGRCLALTGGTEFRSLLQVVDKELSSFLVKIQASIQGLHAKHTGASVSGGMPLVGGQGDDSEEVSNTLLVLLTYADLAAGLSKLEAELRKVVSISNTVPKLLTLAEQAPTVEVLTDPVSLRIIGSTADTKVTDKLKALLDKVKDDPRFMALPGAAASLEAVHGTITTLLSDALLSKVKNQLKALPNMPEWSKSGPLKNSSPVVLPSFHAYPLPYITSIGEYLMTMPQQLEVLMAEEESAAASGSGANVEELAAEWLDRVVTGAANIYVQQIMKIPELGLHGGLQLAADVEYFCNVISALHGAPPSSLLTVQLFAGQPNESFSESAAQAIADGGADQGMLRALAAMRKIALS</sequence>
<dbReference type="OrthoDB" id="245173at2759"/>
<evidence type="ECO:0000256" key="8">
    <source>
        <dbReference type="ARBA" id="ARBA00031345"/>
    </source>
</evidence>
<dbReference type="AlphaFoldDB" id="A0A250WRH8"/>
<dbReference type="PANTHER" id="PTHR21443:SF0">
    <property type="entry name" value="CONSERVED OLIGOMERIC GOLGI COMPLEX SUBUNIT 7"/>
    <property type="match status" value="1"/>
</dbReference>
<dbReference type="InterPro" id="IPR019335">
    <property type="entry name" value="COG7"/>
</dbReference>
<keyword evidence="5" id="KW-0653">Protein transport</keyword>
<dbReference type="GO" id="GO:0007030">
    <property type="term" value="P:Golgi organization"/>
    <property type="evidence" value="ECO:0007669"/>
    <property type="project" value="TreeGrafter"/>
</dbReference>
<evidence type="ECO:0000256" key="2">
    <source>
        <dbReference type="ARBA" id="ARBA00005831"/>
    </source>
</evidence>
<keyword evidence="10" id="KW-1185">Reference proteome</keyword>
<gene>
    <name evidence="9" type="ORF">CEUSTIGMA_g603.t1</name>
</gene>
<reference evidence="9 10" key="1">
    <citation type="submission" date="2017-08" db="EMBL/GenBank/DDBJ databases">
        <title>Acidophilic green algal genome provides insights into adaptation to an acidic environment.</title>
        <authorList>
            <person name="Hirooka S."/>
            <person name="Hirose Y."/>
            <person name="Kanesaki Y."/>
            <person name="Higuchi S."/>
            <person name="Fujiwara T."/>
            <person name="Onuma R."/>
            <person name="Era A."/>
            <person name="Ohbayashi R."/>
            <person name="Uzuka A."/>
            <person name="Nozaki H."/>
            <person name="Yoshikawa H."/>
            <person name="Miyagishima S.Y."/>
        </authorList>
    </citation>
    <scope>NUCLEOTIDE SEQUENCE [LARGE SCALE GENOMIC DNA]</scope>
    <source>
        <strain evidence="9 10">NIES-2499</strain>
    </source>
</reference>
<dbReference type="GO" id="GO:0006886">
    <property type="term" value="P:intracellular protein transport"/>
    <property type="evidence" value="ECO:0007669"/>
    <property type="project" value="InterPro"/>
</dbReference>
<evidence type="ECO:0000256" key="3">
    <source>
        <dbReference type="ARBA" id="ARBA00020984"/>
    </source>
</evidence>
<keyword evidence="4" id="KW-0813">Transport</keyword>
<evidence type="ECO:0000313" key="10">
    <source>
        <dbReference type="Proteomes" id="UP000232323"/>
    </source>
</evidence>
<evidence type="ECO:0000313" key="9">
    <source>
        <dbReference type="EMBL" id="GAX73150.1"/>
    </source>
</evidence>
<dbReference type="STRING" id="1157962.A0A250WRH8"/>
<dbReference type="Proteomes" id="UP000232323">
    <property type="component" value="Unassembled WGS sequence"/>
</dbReference>
<accession>A0A250WRH8</accession>
<comment type="subcellular location">
    <subcellularLocation>
        <location evidence="1">Golgi apparatus membrane</location>
        <topology evidence="1">Peripheral membrane protein</topology>
    </subcellularLocation>
</comment>
<dbReference type="EMBL" id="BEGY01000002">
    <property type="protein sequence ID" value="GAX73150.1"/>
    <property type="molecule type" value="Genomic_DNA"/>
</dbReference>
<comment type="similarity">
    <text evidence="2">Belongs to the COG7 family.</text>
</comment>
<keyword evidence="7" id="KW-0472">Membrane</keyword>
<comment type="caution">
    <text evidence="9">The sequence shown here is derived from an EMBL/GenBank/DDBJ whole genome shotgun (WGS) entry which is preliminary data.</text>
</comment>
<evidence type="ECO:0000256" key="1">
    <source>
        <dbReference type="ARBA" id="ARBA00004395"/>
    </source>
</evidence>
<evidence type="ECO:0000256" key="4">
    <source>
        <dbReference type="ARBA" id="ARBA00022448"/>
    </source>
</evidence>
<keyword evidence="6" id="KW-0333">Golgi apparatus</keyword>
<dbReference type="PANTHER" id="PTHR21443">
    <property type="entry name" value="CONSERVED OLIGOMERIC GOLGI COMPLEX COMPONENT 7"/>
    <property type="match status" value="1"/>
</dbReference>